<dbReference type="InterPro" id="IPR027417">
    <property type="entry name" value="P-loop_NTPase"/>
</dbReference>
<dbReference type="KEGG" id="mou:OU421_01405"/>
<dbReference type="AlphaFoldDB" id="A0A9X9T8V8"/>
<dbReference type="GeneID" id="76833717"/>
<dbReference type="SUPFAM" id="SSF52540">
    <property type="entry name" value="P-loop containing nucleoside triphosphate hydrolases"/>
    <property type="match status" value="1"/>
</dbReference>
<dbReference type="EMBL" id="CP113361">
    <property type="protein sequence ID" value="WAI01557.1"/>
    <property type="molecule type" value="Genomic_DNA"/>
</dbReference>
<name>A0A9X9T8V8_METOG</name>
<dbReference type="RefSeq" id="WP_268186806.1">
    <property type="nucleotide sequence ID" value="NZ_CP113361.1"/>
</dbReference>
<reference evidence="1" key="1">
    <citation type="submission" date="2022-11" db="EMBL/GenBank/DDBJ databases">
        <title>Complete genome sequence of Methanogenium organophilum DSM 3596.</title>
        <authorList>
            <person name="Chen S.-C."/>
            <person name="Lai S.-J."/>
            <person name="You Y.-T."/>
        </authorList>
    </citation>
    <scope>NUCLEOTIDE SEQUENCE</scope>
    <source>
        <strain evidence="1">DSM 3596</strain>
    </source>
</reference>
<evidence type="ECO:0000313" key="1">
    <source>
        <dbReference type="EMBL" id="WAI01557.1"/>
    </source>
</evidence>
<keyword evidence="2" id="KW-1185">Reference proteome</keyword>
<sequence>MQKRVSINLENCYGIKQFDFEFCFEQNSSIKKKSVFGIYASNGAMKSSFAKTFTDYQNSGDSKDLRYPSRKTIREINDENGNPLVNDQIYVIHPFLESFESDKVSLLLATKSLKERYEKIHKDLNEKKDEFIREIKKSSKIRDNIANENFILNDFKEQDLYVCLENMHSEIKNLKISDISKIKYKDIFNPDVEKFLLDEDNKKLLEEYIERFDELLEEADYFVKDIFTHNNASDVSKYLKNSGFYKANHKVLLESEKGTQIVNSDENFLNIIDTEKKRIFGDESLIEKFEKIDNAITAKENLKKFRTFLEKNKFIIPDLVDIDGLKKKFWLNYIKIEEDRYNELIFLYRSGKDEIKGIIEEAKKEFTLWEEVKDKFNSRFKVPFIVKIENKEDVILGSDTPTIKFEFKDSNEEYIADRENAMKVLSQGEKKALYLLDIIYEIEVRRKNNQETIFIFDDIADSFDYMNKYAIVEYMIDISKDDFFYQIILTHNFDFFRTLNSRFIPDDNCYIAEKNDSGIKLQKASFVKMPLREWIKNASKNENYVIALIPFIRNVIEYTKGTDEQNYLSLTSMLHLKNDTLLLTNKDLEFILAHELPNAGIKIVNPTNRIFDTIKSCSNKCLASNCNNLEEKIVLSIGIRLEAEYYMYNKMKPVITDIDTKIQKWTTGTMVGKYKKEFPSERNTINILDRVNLMTPENIHLNSFMYEPLIDLSGDHLCKLYRDVSHLDQ</sequence>
<dbReference type="Proteomes" id="UP001163096">
    <property type="component" value="Chromosome"/>
</dbReference>
<organism evidence="1 2">
    <name type="scientific">Methanogenium organophilum</name>
    <dbReference type="NCBI Taxonomy" id="2199"/>
    <lineage>
        <taxon>Archaea</taxon>
        <taxon>Methanobacteriati</taxon>
        <taxon>Methanobacteriota</taxon>
        <taxon>Stenosarchaea group</taxon>
        <taxon>Methanomicrobia</taxon>
        <taxon>Methanomicrobiales</taxon>
        <taxon>Methanomicrobiaceae</taxon>
        <taxon>Methanogenium</taxon>
    </lineage>
</organism>
<proteinExistence type="predicted"/>
<evidence type="ECO:0008006" key="3">
    <source>
        <dbReference type="Google" id="ProtNLM"/>
    </source>
</evidence>
<gene>
    <name evidence="1" type="ORF">OU421_01405</name>
</gene>
<accession>A0A9X9T8V8</accession>
<protein>
    <recommendedName>
        <fullName evidence="3">Protein CR006 P-loop domain-containing protein</fullName>
    </recommendedName>
</protein>
<evidence type="ECO:0000313" key="2">
    <source>
        <dbReference type="Proteomes" id="UP001163096"/>
    </source>
</evidence>